<gene>
    <name evidence="1" type="ORF">D1800_22620</name>
</gene>
<proteinExistence type="predicted"/>
<name>A0A657G072_SALET</name>
<feature type="non-terminal residue" evidence="1">
    <location>
        <position position="15"/>
    </location>
</feature>
<protein>
    <submittedName>
        <fullName evidence="1">Uncharacterized protein</fullName>
    </submittedName>
</protein>
<accession>A0A657G072</accession>
<sequence length="15" mass="1728">MPKKTPVEPVGIIYR</sequence>
<comment type="caution">
    <text evidence="1">The sequence shown here is derived from an EMBL/GenBank/DDBJ whole genome shotgun (WGS) entry which is preliminary data.</text>
</comment>
<dbReference type="EMBL" id="RTWO01000040">
    <property type="protein sequence ID" value="MKC77384.1"/>
    <property type="molecule type" value="Genomic_DNA"/>
</dbReference>
<reference evidence="1" key="1">
    <citation type="submission" date="2018-09" db="EMBL/GenBank/DDBJ databases">
        <authorList>
            <consortium name="GenomeTrakr network: Whole genome sequencing for foodborne pathogen traceback"/>
        </authorList>
    </citation>
    <scope>NUCLEOTIDE SEQUENCE [LARGE SCALE GENOMIC DNA]</scope>
    <source>
        <strain evidence="1">FDA00013424</strain>
    </source>
</reference>
<dbReference type="Proteomes" id="UP000839516">
    <property type="component" value="Unassembled WGS sequence"/>
</dbReference>
<evidence type="ECO:0000313" key="1">
    <source>
        <dbReference type="EMBL" id="MKC77384.1"/>
    </source>
</evidence>
<organism evidence="1">
    <name type="scientific">Salmonella enterica subsp. enterica serovar Denver</name>
    <dbReference type="NCBI Taxonomy" id="1954177"/>
    <lineage>
        <taxon>Bacteria</taxon>
        <taxon>Pseudomonadati</taxon>
        <taxon>Pseudomonadota</taxon>
        <taxon>Gammaproteobacteria</taxon>
        <taxon>Enterobacterales</taxon>
        <taxon>Enterobacteriaceae</taxon>
        <taxon>Salmonella</taxon>
    </lineage>
</organism>